<evidence type="ECO:0000259" key="3">
    <source>
        <dbReference type="PROSITE" id="PS50894"/>
    </source>
</evidence>
<feature type="domain" description="HPt" evidence="3">
    <location>
        <begin position="12"/>
        <end position="111"/>
    </location>
</feature>
<dbReference type="Gene3D" id="1.20.120.160">
    <property type="entry name" value="HPT domain"/>
    <property type="match status" value="1"/>
</dbReference>
<dbReference type="STRING" id="282683.SAMN04488105_103176"/>
<dbReference type="OrthoDB" id="7867809at2"/>
<dbReference type="AlphaFoldDB" id="A0A1G7CIU7"/>
<protein>
    <submittedName>
        <fullName evidence="4">Hpt domain-containing protein</fullName>
    </submittedName>
</protein>
<gene>
    <name evidence="4" type="ORF">SAMN04488105_103176</name>
</gene>
<evidence type="ECO:0000313" key="4">
    <source>
        <dbReference type="EMBL" id="SDE39257.1"/>
    </source>
</evidence>
<accession>A0A1G7CIU7</accession>
<feature type="modified residue" description="Phosphohistidine" evidence="2">
    <location>
        <position position="52"/>
    </location>
</feature>
<dbReference type="InterPro" id="IPR036641">
    <property type="entry name" value="HPT_dom_sf"/>
</dbReference>
<dbReference type="Pfam" id="PF01627">
    <property type="entry name" value="Hpt"/>
    <property type="match status" value="1"/>
</dbReference>
<dbReference type="InterPro" id="IPR008207">
    <property type="entry name" value="Sig_transdc_His_kin_Hpt_dom"/>
</dbReference>
<dbReference type="RefSeq" id="WP_089956303.1">
    <property type="nucleotide sequence ID" value="NZ_FNAV01000003.1"/>
</dbReference>
<dbReference type="SUPFAM" id="SSF47226">
    <property type="entry name" value="Histidine-containing phosphotransfer domain, HPT domain"/>
    <property type="match status" value="1"/>
</dbReference>
<evidence type="ECO:0000256" key="1">
    <source>
        <dbReference type="ARBA" id="ARBA00023012"/>
    </source>
</evidence>
<dbReference type="PROSITE" id="PS50894">
    <property type="entry name" value="HPT"/>
    <property type="match status" value="1"/>
</dbReference>
<keyword evidence="5" id="KW-1185">Reference proteome</keyword>
<name>A0A1G7CIU7_9RHOB</name>
<keyword evidence="2" id="KW-0597">Phosphoprotein</keyword>
<keyword evidence="1" id="KW-0902">Two-component regulatory system</keyword>
<reference evidence="5" key="1">
    <citation type="submission" date="2016-10" db="EMBL/GenBank/DDBJ databases">
        <authorList>
            <person name="Varghese N."/>
            <person name="Submissions S."/>
        </authorList>
    </citation>
    <scope>NUCLEOTIDE SEQUENCE [LARGE SCALE GENOMIC DNA]</scope>
    <source>
        <strain evidence="5">DSM 10146</strain>
    </source>
</reference>
<sequence length="111" mass="12195">MIDWSRVAELRDEIGAEDFQEVVDLFLDEVAGALAELQEAAEDPGELEARLHFLKGSALNLGFAALSELCHHGETAARRGATGGISLDRVADVYERSRAEFLRELPQRLTA</sequence>
<dbReference type="GO" id="GO:0000160">
    <property type="term" value="P:phosphorelay signal transduction system"/>
    <property type="evidence" value="ECO:0007669"/>
    <property type="project" value="UniProtKB-KW"/>
</dbReference>
<dbReference type="EMBL" id="FNAV01000003">
    <property type="protein sequence ID" value="SDE39257.1"/>
    <property type="molecule type" value="Genomic_DNA"/>
</dbReference>
<evidence type="ECO:0000256" key="2">
    <source>
        <dbReference type="PROSITE-ProRule" id="PRU00110"/>
    </source>
</evidence>
<dbReference type="SMART" id="SM00073">
    <property type="entry name" value="HPT"/>
    <property type="match status" value="1"/>
</dbReference>
<dbReference type="CDD" id="cd00088">
    <property type="entry name" value="HPT"/>
    <property type="match status" value="1"/>
</dbReference>
<organism evidence="4 5">
    <name type="scientific">Salipiger thiooxidans</name>
    <dbReference type="NCBI Taxonomy" id="282683"/>
    <lineage>
        <taxon>Bacteria</taxon>
        <taxon>Pseudomonadati</taxon>
        <taxon>Pseudomonadota</taxon>
        <taxon>Alphaproteobacteria</taxon>
        <taxon>Rhodobacterales</taxon>
        <taxon>Roseobacteraceae</taxon>
        <taxon>Salipiger</taxon>
    </lineage>
</organism>
<proteinExistence type="predicted"/>
<dbReference type="GO" id="GO:0004672">
    <property type="term" value="F:protein kinase activity"/>
    <property type="evidence" value="ECO:0007669"/>
    <property type="project" value="UniProtKB-ARBA"/>
</dbReference>
<evidence type="ECO:0000313" key="5">
    <source>
        <dbReference type="Proteomes" id="UP000198994"/>
    </source>
</evidence>
<dbReference type="Proteomes" id="UP000198994">
    <property type="component" value="Unassembled WGS sequence"/>
</dbReference>